<evidence type="ECO:0000259" key="17">
    <source>
        <dbReference type="PROSITE" id="PS50249"/>
    </source>
</evidence>
<accession>A0A6P7TJV5</accession>
<dbReference type="InterPro" id="IPR009057">
    <property type="entry name" value="Homeodomain-like_sf"/>
</dbReference>
<dbReference type="PROSITE" id="PS51294">
    <property type="entry name" value="HTH_MYB"/>
    <property type="match status" value="1"/>
</dbReference>
<evidence type="ECO:0000256" key="15">
    <source>
        <dbReference type="ARBA" id="ARBA00032256"/>
    </source>
</evidence>
<evidence type="ECO:0000256" key="1">
    <source>
        <dbReference type="ARBA" id="ARBA00004123"/>
    </source>
</evidence>
<evidence type="ECO:0000256" key="13">
    <source>
        <dbReference type="ARBA" id="ARBA00023163"/>
    </source>
</evidence>
<dbReference type="Gene3D" id="3.40.140.10">
    <property type="entry name" value="Cytidine Deaminase, domain 2"/>
    <property type="match status" value="1"/>
</dbReference>
<evidence type="ECO:0000256" key="6">
    <source>
        <dbReference type="ARBA" id="ARBA00022801"/>
    </source>
</evidence>
<evidence type="ECO:0000259" key="19">
    <source>
        <dbReference type="PROSITE" id="PS51293"/>
    </source>
</evidence>
<protein>
    <recommendedName>
        <fullName evidence="15">Myb-like, SWIRM and MPN domain-containing protein 1</fullName>
    </recommendedName>
</protein>
<dbReference type="Gene3D" id="1.10.10.60">
    <property type="entry name" value="Homeodomain-like"/>
    <property type="match status" value="1"/>
</dbReference>
<keyword evidence="6" id="KW-0378">Hydrolase</keyword>
<evidence type="ECO:0000256" key="2">
    <source>
        <dbReference type="ARBA" id="ARBA00007194"/>
    </source>
</evidence>
<dbReference type="SUPFAM" id="SSF102712">
    <property type="entry name" value="JAB1/MPN domain"/>
    <property type="match status" value="1"/>
</dbReference>
<evidence type="ECO:0000259" key="18">
    <source>
        <dbReference type="PROSITE" id="PS50934"/>
    </source>
</evidence>
<dbReference type="InterPro" id="IPR007526">
    <property type="entry name" value="SWIRM"/>
</dbReference>
<keyword evidence="4" id="KW-0479">Metal-binding</keyword>
<dbReference type="PANTHER" id="PTHR10410">
    <property type="entry name" value="EUKARYOTIC TRANSLATION INITIATION FACTOR 3 -RELATED"/>
    <property type="match status" value="1"/>
</dbReference>
<keyword evidence="3" id="KW-0645">Protease</keyword>
<evidence type="ECO:0000256" key="10">
    <source>
        <dbReference type="ARBA" id="ARBA00023049"/>
    </source>
</evidence>
<evidence type="ECO:0000256" key="3">
    <source>
        <dbReference type="ARBA" id="ARBA00022670"/>
    </source>
</evidence>
<dbReference type="RefSeq" id="XP_029650002.1">
    <property type="nucleotide sequence ID" value="XM_029794142.2"/>
</dbReference>
<feature type="domain" description="HTH myb-type" evidence="20">
    <location>
        <begin position="98"/>
        <end position="152"/>
    </location>
</feature>
<feature type="domain" description="MPN" evidence="17">
    <location>
        <begin position="584"/>
        <end position="719"/>
    </location>
</feature>
<dbReference type="GO" id="GO:0006508">
    <property type="term" value="P:proteolysis"/>
    <property type="evidence" value="ECO:0007669"/>
    <property type="project" value="UniProtKB-KW"/>
</dbReference>
<dbReference type="InterPro" id="IPR000555">
    <property type="entry name" value="JAMM/MPN+_dom"/>
</dbReference>
<dbReference type="GO" id="GO:0005634">
    <property type="term" value="C:nucleus"/>
    <property type="evidence" value="ECO:0007669"/>
    <property type="project" value="UniProtKB-SubCell"/>
</dbReference>
<evidence type="ECO:0000256" key="7">
    <source>
        <dbReference type="ARBA" id="ARBA00022833"/>
    </source>
</evidence>
<dbReference type="InterPro" id="IPR017930">
    <property type="entry name" value="Myb_dom"/>
</dbReference>
<keyword evidence="11" id="KW-0238">DNA-binding</keyword>
<dbReference type="SUPFAM" id="SSF46689">
    <property type="entry name" value="Homeodomain-like"/>
    <property type="match status" value="2"/>
</dbReference>
<dbReference type="SMART" id="SM00717">
    <property type="entry name" value="SANT"/>
    <property type="match status" value="1"/>
</dbReference>
<evidence type="ECO:0000256" key="11">
    <source>
        <dbReference type="ARBA" id="ARBA00023125"/>
    </source>
</evidence>
<evidence type="ECO:0000256" key="9">
    <source>
        <dbReference type="ARBA" id="ARBA00023015"/>
    </source>
</evidence>
<dbReference type="CDD" id="cd00167">
    <property type="entry name" value="SANT"/>
    <property type="match status" value="1"/>
</dbReference>
<dbReference type="GO" id="GO:0003677">
    <property type="term" value="F:DNA binding"/>
    <property type="evidence" value="ECO:0007669"/>
    <property type="project" value="UniProtKB-KW"/>
</dbReference>
<evidence type="ECO:0000256" key="14">
    <source>
        <dbReference type="ARBA" id="ARBA00023242"/>
    </source>
</evidence>
<dbReference type="InterPro" id="IPR036388">
    <property type="entry name" value="WH-like_DNA-bd_sf"/>
</dbReference>
<keyword evidence="21" id="KW-1185">Reference proteome</keyword>
<evidence type="ECO:0000259" key="20">
    <source>
        <dbReference type="PROSITE" id="PS51294"/>
    </source>
</evidence>
<dbReference type="InterPro" id="IPR037518">
    <property type="entry name" value="MPN"/>
</dbReference>
<sequence length="828" mass="93275">MADDVEIDVEGDFDFKLEPNGIIAYDVNELPSKSANLLPEYTNPPWMLEQGWTLDSCMDEKSKATIEKMLQEEQYYMNGKGVAKIIHEKSPKTPVKRKPVTNKKLWTADEKKLFQQGLELYGRSWKKIALLIPERTSLQVKNYAQHYFKNMLKQKPNVSEKPISLLQHNSIKDPLSTTLASVTTAQPTVYTVNTKRKKPPSHQNGMVSPPCSVVVNSMDLISVNSDKMNISITNLDVLTPLDQNKATLNSESEDEDIDVDIESVDNLENNQVLNNRSASPNSVYFALLKSANIKKQNCAKVKKKLPPSNPVCINVAQTCVNGNSLVKPDPVVPLAQPCPQPVDNDAAPGPEIDCDTDMTKNPQDEELASPAVDETEEMDNFDSLSEDKAIPCIVPSEEVVLDYEHISEEEKKAFPEFFDGRLSKTPQRYLKIRNYMLDCWKACKPSFLNKTSVRPGLKNCGDVNCIGKIHTYIEGIGAINFGCEQAFYNQLPKSSTSTTKKTCASEEVQDQQASKLDAMRPRRKRVKDDEGFWVCDTIFKDKTAENKECNKASQPKMSRTKLIEDPFRLIPCQMFPEEMAPLHIDIESSALITMDVHAHMFKTEVVGLLGGECSPEGNHMKIKTAMPCRSISTGIQCEMDAVSQTEVGTVITELGQSVVGWYHSHPTFAANPSTRDIESQLKYQEWFARGGSKYVAFIVSPYMGKVHSEMCCLTVEKSMEPDLKHVPFKHTYQELNNVLDMEKCLDIIEQLLSDQHSQMENKIDLNKLYDHSTEVTCLSKMVMSIGSYISKDHPQRQQFLEAVEKCFEKSPQLQEDSLQFNADLSKEK</sequence>
<dbReference type="Pfam" id="PF01398">
    <property type="entry name" value="JAB"/>
    <property type="match status" value="1"/>
</dbReference>
<dbReference type="AlphaFoldDB" id="A0A6P7TJV5"/>
<dbReference type="Pfam" id="PF00249">
    <property type="entry name" value="Myb_DNA-binding"/>
    <property type="match status" value="1"/>
</dbReference>
<dbReference type="InterPro" id="IPR050242">
    <property type="entry name" value="JAMM_MPN+_peptidase_M67A"/>
</dbReference>
<keyword evidence="8" id="KW-0156">Chromatin regulator</keyword>
<dbReference type="Gene3D" id="1.10.10.10">
    <property type="entry name" value="Winged helix-like DNA-binding domain superfamily/Winged helix DNA-binding domain"/>
    <property type="match status" value="1"/>
</dbReference>
<evidence type="ECO:0000313" key="22">
    <source>
        <dbReference type="RefSeq" id="XP_029650002.1"/>
    </source>
</evidence>
<dbReference type="GO" id="GO:0006325">
    <property type="term" value="P:chromatin organization"/>
    <property type="evidence" value="ECO:0007669"/>
    <property type="project" value="UniProtKB-KW"/>
</dbReference>
<dbReference type="InterPro" id="IPR017884">
    <property type="entry name" value="SANT_dom"/>
</dbReference>
<keyword evidence="14" id="KW-0539">Nucleus</keyword>
<keyword evidence="10" id="KW-0482">Metalloprotease</keyword>
<evidence type="ECO:0000256" key="5">
    <source>
        <dbReference type="ARBA" id="ARBA00022786"/>
    </source>
</evidence>
<feature type="domain" description="SWIRM" evidence="18">
    <location>
        <begin position="392"/>
        <end position="490"/>
    </location>
</feature>
<evidence type="ECO:0000313" key="21">
    <source>
        <dbReference type="Proteomes" id="UP000515154"/>
    </source>
</evidence>
<organism evidence="21 22">
    <name type="scientific">Octopus sinensis</name>
    <name type="common">East Asian common octopus</name>
    <dbReference type="NCBI Taxonomy" id="2607531"/>
    <lineage>
        <taxon>Eukaryota</taxon>
        <taxon>Metazoa</taxon>
        <taxon>Spiralia</taxon>
        <taxon>Lophotrochozoa</taxon>
        <taxon>Mollusca</taxon>
        <taxon>Cephalopoda</taxon>
        <taxon>Coleoidea</taxon>
        <taxon>Octopodiformes</taxon>
        <taxon>Octopoda</taxon>
        <taxon>Incirrata</taxon>
        <taxon>Octopodidae</taxon>
        <taxon>Octopus</taxon>
    </lineage>
</organism>
<evidence type="ECO:0000256" key="12">
    <source>
        <dbReference type="ARBA" id="ARBA00023159"/>
    </source>
</evidence>
<feature type="domain" description="SANT" evidence="19">
    <location>
        <begin position="106"/>
        <end position="152"/>
    </location>
</feature>
<dbReference type="GO" id="GO:0046872">
    <property type="term" value="F:metal ion binding"/>
    <property type="evidence" value="ECO:0007669"/>
    <property type="project" value="UniProtKB-KW"/>
</dbReference>
<keyword evidence="13" id="KW-0804">Transcription</keyword>
<evidence type="ECO:0000259" key="16">
    <source>
        <dbReference type="PROSITE" id="PS50090"/>
    </source>
</evidence>
<gene>
    <name evidence="22" type="primary">LOC115223515</name>
</gene>
<dbReference type="PROSITE" id="PS50934">
    <property type="entry name" value="SWIRM"/>
    <property type="match status" value="1"/>
</dbReference>
<proteinExistence type="inferred from homology"/>
<comment type="subcellular location">
    <subcellularLocation>
        <location evidence="1">Nucleus</location>
    </subcellularLocation>
</comment>
<feature type="domain" description="Myb-like" evidence="16">
    <location>
        <begin position="98"/>
        <end position="148"/>
    </location>
</feature>
<dbReference type="FunFam" id="1.10.10.60:FF:000151">
    <property type="entry name" value="histone H2A deubiquitinase MYSM1 isoform X2"/>
    <property type="match status" value="1"/>
</dbReference>
<dbReference type="PROSITE" id="PS50249">
    <property type="entry name" value="MPN"/>
    <property type="match status" value="1"/>
</dbReference>
<keyword evidence="9" id="KW-0805">Transcription regulation</keyword>
<evidence type="ECO:0000256" key="8">
    <source>
        <dbReference type="ARBA" id="ARBA00022853"/>
    </source>
</evidence>
<comment type="similarity">
    <text evidence="2">Belongs to the peptidase M67A family. MYSM1 subfamily.</text>
</comment>
<keyword evidence="7" id="KW-0862">Zinc</keyword>
<dbReference type="KEGG" id="osn:115223515"/>
<dbReference type="PROSITE" id="PS50090">
    <property type="entry name" value="MYB_LIKE"/>
    <property type="match status" value="1"/>
</dbReference>
<dbReference type="FunFam" id="1.10.10.10:FF:000193">
    <property type="entry name" value="histone H2A deubiquitinase MYSM1 isoform X1"/>
    <property type="match status" value="1"/>
</dbReference>
<dbReference type="InterPro" id="IPR001005">
    <property type="entry name" value="SANT/Myb"/>
</dbReference>
<name>A0A6P7TJV5_9MOLL</name>
<dbReference type="PROSITE" id="PS51293">
    <property type="entry name" value="SANT"/>
    <property type="match status" value="1"/>
</dbReference>
<evidence type="ECO:0000256" key="4">
    <source>
        <dbReference type="ARBA" id="ARBA00022723"/>
    </source>
</evidence>
<dbReference type="Pfam" id="PF04433">
    <property type="entry name" value="SWIRM"/>
    <property type="match status" value="1"/>
</dbReference>
<keyword evidence="5" id="KW-0833">Ubl conjugation pathway</keyword>
<reference evidence="22" key="1">
    <citation type="submission" date="2025-08" db="UniProtKB">
        <authorList>
            <consortium name="RefSeq"/>
        </authorList>
    </citation>
    <scope>IDENTIFICATION</scope>
</reference>
<dbReference type="GO" id="GO:0008237">
    <property type="term" value="F:metallopeptidase activity"/>
    <property type="evidence" value="ECO:0007669"/>
    <property type="project" value="UniProtKB-KW"/>
</dbReference>
<dbReference type="Proteomes" id="UP000515154">
    <property type="component" value="Linkage group LG23"/>
</dbReference>
<keyword evidence="12" id="KW-0010">Activator</keyword>